<dbReference type="EMBL" id="FPJO01000032">
    <property type="protein sequence ID" value="SFY42893.1"/>
    <property type="molecule type" value="Genomic_DNA"/>
</dbReference>
<name>A0A1K2F778_STRAR</name>
<evidence type="ECO:0000313" key="2">
    <source>
        <dbReference type="Proteomes" id="UP000181909"/>
    </source>
</evidence>
<sequence>MALGAGVPAGAAMPAGTDNAVALTKGWYDFTVTIGGDTSWSRRYTGHIETGAASVSG</sequence>
<gene>
    <name evidence="1" type="ORF">SAMN02787144_103258</name>
</gene>
<organism evidence="1 2">
    <name type="scientific">Streptomyces atratus</name>
    <dbReference type="NCBI Taxonomy" id="1893"/>
    <lineage>
        <taxon>Bacteria</taxon>
        <taxon>Bacillati</taxon>
        <taxon>Actinomycetota</taxon>
        <taxon>Actinomycetes</taxon>
        <taxon>Kitasatosporales</taxon>
        <taxon>Streptomycetaceae</taxon>
        <taxon>Streptomyces</taxon>
    </lineage>
</organism>
<proteinExistence type="predicted"/>
<dbReference type="AlphaFoldDB" id="A0A1K2F778"/>
<protein>
    <submittedName>
        <fullName evidence="1">Phospholipase C</fullName>
    </submittedName>
</protein>
<evidence type="ECO:0000313" key="1">
    <source>
        <dbReference type="EMBL" id="SFY42893.1"/>
    </source>
</evidence>
<dbReference type="Proteomes" id="UP000181909">
    <property type="component" value="Unassembled WGS sequence"/>
</dbReference>
<accession>A0A1K2F778</accession>
<dbReference type="STRING" id="1893.SAMN02787144_103258"/>
<reference evidence="1 2" key="1">
    <citation type="submission" date="2016-11" db="EMBL/GenBank/DDBJ databases">
        <authorList>
            <person name="Jaros S."/>
            <person name="Januszkiewicz K."/>
            <person name="Wedrychowicz H."/>
        </authorList>
    </citation>
    <scope>NUCLEOTIDE SEQUENCE [LARGE SCALE GENOMIC DNA]</scope>
    <source>
        <strain evidence="1 2">OK807</strain>
    </source>
</reference>